<dbReference type="Proteomes" id="UP000180254">
    <property type="component" value="Unassembled WGS sequence"/>
</dbReference>
<dbReference type="RefSeq" id="WP_071063856.1">
    <property type="nucleotide sequence ID" value="NZ_MKIE01000007.1"/>
</dbReference>
<dbReference type="PANTHER" id="PTHR42885:SF1">
    <property type="entry name" value="THREONINE-PHOSPHATE DECARBOXYLASE"/>
    <property type="match status" value="1"/>
</dbReference>
<dbReference type="InterPro" id="IPR004839">
    <property type="entry name" value="Aminotransferase_I/II_large"/>
</dbReference>
<evidence type="ECO:0000256" key="1">
    <source>
        <dbReference type="ARBA" id="ARBA00001933"/>
    </source>
</evidence>
<dbReference type="InterPro" id="IPR015421">
    <property type="entry name" value="PyrdxlP-dep_Trfase_major"/>
</dbReference>
<comment type="caution">
    <text evidence="5">The sequence shown here is derived from an EMBL/GenBank/DDBJ whole genome shotgun (WGS) entry which is preliminary data.</text>
</comment>
<dbReference type="PROSITE" id="PS00105">
    <property type="entry name" value="AA_TRANSFER_CLASS_1"/>
    <property type="match status" value="1"/>
</dbReference>
<sequence>MYNTHGGYRGENSVVDYSININPLGVSDALKERLLSSIDELEKYPQIGAEESVKLLSEQLGLNREEIIVGNGATELIYLFSRALGIKQALVVEPTFTEYAKSVEIVGGKVHRHCLEKPYFKLDREALLKRAAEVSAEAVYICSPNNPTGGALEKRAVEDLLEGLEKLSATLFLDESFIEFSDRESSIDMARDHKLFVLRSVTKIYGVPGIRIGYGVGHRDIVEAMNKIKEPWSVNSMAIATLESYLEDEEYRERTESWYRGEKERFMDSLSGLPYLETYSSEANFVLCKLKAGSSTELQQHLGERGFYIRTCSDFYGLDESYIRLAVRRRKENEELLENMKMYRGGGELG</sequence>
<dbReference type="EMBL" id="MKIE01000007">
    <property type="protein sequence ID" value="OHW61832.1"/>
    <property type="molecule type" value="Genomic_DNA"/>
</dbReference>
<accession>A0A1S1V5H7</accession>
<dbReference type="Gene3D" id="3.90.1150.10">
    <property type="entry name" value="Aspartate Aminotransferase, domain 1"/>
    <property type="match status" value="1"/>
</dbReference>
<evidence type="ECO:0000256" key="3">
    <source>
        <dbReference type="RuleBase" id="RU000481"/>
    </source>
</evidence>
<dbReference type="STRING" id="39480.EUAN_18350"/>
<dbReference type="CDD" id="cd00609">
    <property type="entry name" value="AAT_like"/>
    <property type="match status" value="1"/>
</dbReference>
<dbReference type="GO" id="GO:0008483">
    <property type="term" value="F:transaminase activity"/>
    <property type="evidence" value="ECO:0007669"/>
    <property type="project" value="UniProtKB-KW"/>
</dbReference>
<evidence type="ECO:0000313" key="5">
    <source>
        <dbReference type="EMBL" id="OHW61832.1"/>
    </source>
</evidence>
<dbReference type="EC" id="2.6.1.-" evidence="3"/>
<gene>
    <name evidence="5" type="primary">cobD</name>
    <name evidence="5" type="ORF">EUAN_18350</name>
</gene>
<dbReference type="GO" id="GO:0030170">
    <property type="term" value="F:pyridoxal phosphate binding"/>
    <property type="evidence" value="ECO:0007669"/>
    <property type="project" value="InterPro"/>
</dbReference>
<protein>
    <recommendedName>
        <fullName evidence="3">Aminotransferase</fullName>
        <ecNumber evidence="3">2.6.1.-</ecNumber>
    </recommendedName>
</protein>
<evidence type="ECO:0000259" key="4">
    <source>
        <dbReference type="Pfam" id="PF00155"/>
    </source>
</evidence>
<evidence type="ECO:0000313" key="6">
    <source>
        <dbReference type="Proteomes" id="UP000180254"/>
    </source>
</evidence>
<dbReference type="AlphaFoldDB" id="A0A1S1V5H7"/>
<feature type="domain" description="Aminotransferase class I/classII large" evidence="4">
    <location>
        <begin position="14"/>
        <end position="338"/>
    </location>
</feature>
<name>A0A1S1V5H7_9FIRM</name>
<keyword evidence="6" id="KW-1185">Reference proteome</keyword>
<keyword evidence="2" id="KW-0663">Pyridoxal phosphate</keyword>
<dbReference type="Pfam" id="PF00155">
    <property type="entry name" value="Aminotran_1_2"/>
    <property type="match status" value="1"/>
</dbReference>
<comment type="cofactor">
    <cofactor evidence="1 3">
        <name>pyridoxal 5'-phosphate</name>
        <dbReference type="ChEBI" id="CHEBI:597326"/>
    </cofactor>
</comment>
<keyword evidence="3" id="KW-0032">Aminotransferase</keyword>
<dbReference type="PANTHER" id="PTHR42885">
    <property type="entry name" value="HISTIDINOL-PHOSPHATE AMINOTRANSFERASE-RELATED"/>
    <property type="match status" value="1"/>
</dbReference>
<proteinExistence type="inferred from homology"/>
<keyword evidence="5" id="KW-0456">Lyase</keyword>
<dbReference type="InterPro" id="IPR004838">
    <property type="entry name" value="NHTrfase_class1_PyrdxlP-BS"/>
</dbReference>
<comment type="similarity">
    <text evidence="3">Belongs to the class-I pyridoxal-phosphate-dependent aminotransferase family.</text>
</comment>
<dbReference type="Gene3D" id="3.40.640.10">
    <property type="entry name" value="Type I PLP-dependent aspartate aminotransferase-like (Major domain)"/>
    <property type="match status" value="1"/>
</dbReference>
<organism evidence="5 6">
    <name type="scientific">Andreesenia angusta</name>
    <dbReference type="NCBI Taxonomy" id="39480"/>
    <lineage>
        <taxon>Bacteria</taxon>
        <taxon>Bacillati</taxon>
        <taxon>Bacillota</taxon>
        <taxon>Tissierellia</taxon>
        <taxon>Tissierellales</taxon>
        <taxon>Gottschalkiaceae</taxon>
        <taxon>Andreesenia</taxon>
    </lineage>
</organism>
<dbReference type="SUPFAM" id="SSF53383">
    <property type="entry name" value="PLP-dependent transferases"/>
    <property type="match status" value="1"/>
</dbReference>
<dbReference type="InterPro" id="IPR015422">
    <property type="entry name" value="PyrdxlP-dep_Trfase_small"/>
</dbReference>
<reference evidence="5 6" key="1">
    <citation type="submission" date="2016-09" db="EMBL/GenBank/DDBJ databases">
        <title>Genome sequence of Eubacterium angustum.</title>
        <authorList>
            <person name="Poehlein A."/>
            <person name="Daniel R."/>
        </authorList>
    </citation>
    <scope>NUCLEOTIDE SEQUENCE [LARGE SCALE GENOMIC DNA]</scope>
    <source>
        <strain evidence="5 6">DSM 1989</strain>
    </source>
</reference>
<evidence type="ECO:0000256" key="2">
    <source>
        <dbReference type="ARBA" id="ARBA00022898"/>
    </source>
</evidence>
<dbReference type="InterPro" id="IPR015424">
    <property type="entry name" value="PyrdxlP-dep_Trfase"/>
</dbReference>
<keyword evidence="3" id="KW-0808">Transferase</keyword>
<dbReference type="OrthoDB" id="9813612at2"/>
<dbReference type="GO" id="GO:0016829">
    <property type="term" value="F:lyase activity"/>
    <property type="evidence" value="ECO:0007669"/>
    <property type="project" value="UniProtKB-KW"/>
</dbReference>